<evidence type="ECO:0000313" key="2">
    <source>
        <dbReference type="Proteomes" id="UP000593577"/>
    </source>
</evidence>
<gene>
    <name evidence="1" type="ORF">Goari_005014</name>
</gene>
<comment type="caution">
    <text evidence="1">The sequence shown here is derived from an EMBL/GenBank/DDBJ whole genome shotgun (WGS) entry which is preliminary data.</text>
</comment>
<sequence length="209" mass="24225">MFYADGILMPSCGYDGNYGRQGYESPYDFYGYTYGVDSYKQGLVGSNSMHDLYSSYSSQDRGMYCEEPNEDHYLTTQVEECVEPDNSKLEKEVPYISVEHDLKADFQQEIEIGELGEVLGIIEEISNPINICLEEPPHLLDIMDEIPQHEMTKEVLQQRYIQIEMENSKEIEFVVSKLMIPRKVQWSGLGFGEKQLIMYMSKWSKMRGD</sequence>
<proteinExistence type="predicted"/>
<accession>A0A7J8Y581</accession>
<dbReference type="Proteomes" id="UP000593577">
    <property type="component" value="Unassembled WGS sequence"/>
</dbReference>
<organism evidence="1 2">
    <name type="scientific">Gossypium aridum</name>
    <name type="common">American cotton</name>
    <name type="synonym">Erioxylum aridum</name>
    <dbReference type="NCBI Taxonomy" id="34290"/>
    <lineage>
        <taxon>Eukaryota</taxon>
        <taxon>Viridiplantae</taxon>
        <taxon>Streptophyta</taxon>
        <taxon>Embryophyta</taxon>
        <taxon>Tracheophyta</taxon>
        <taxon>Spermatophyta</taxon>
        <taxon>Magnoliopsida</taxon>
        <taxon>eudicotyledons</taxon>
        <taxon>Gunneridae</taxon>
        <taxon>Pentapetalae</taxon>
        <taxon>rosids</taxon>
        <taxon>malvids</taxon>
        <taxon>Malvales</taxon>
        <taxon>Malvaceae</taxon>
        <taxon>Malvoideae</taxon>
        <taxon>Gossypium</taxon>
    </lineage>
</organism>
<protein>
    <submittedName>
        <fullName evidence="1">Uncharacterized protein</fullName>
    </submittedName>
</protein>
<dbReference type="AlphaFoldDB" id="A0A7J8Y581"/>
<name>A0A7J8Y581_GOSAI</name>
<reference evidence="1 2" key="1">
    <citation type="journal article" date="2019" name="Genome Biol. Evol.">
        <title>Insights into the evolution of the New World diploid cottons (Gossypium, subgenus Houzingenia) based on genome sequencing.</title>
        <authorList>
            <person name="Grover C.E."/>
            <person name="Arick M.A. 2nd"/>
            <person name="Thrash A."/>
            <person name="Conover J.L."/>
            <person name="Sanders W.S."/>
            <person name="Peterson D.G."/>
            <person name="Frelichowski J.E."/>
            <person name="Scheffler J.A."/>
            <person name="Scheffler B.E."/>
            <person name="Wendel J.F."/>
        </authorList>
    </citation>
    <scope>NUCLEOTIDE SEQUENCE [LARGE SCALE GENOMIC DNA]</scope>
    <source>
        <strain evidence="1">185</strain>
        <tissue evidence="1">Leaf</tissue>
    </source>
</reference>
<keyword evidence="2" id="KW-1185">Reference proteome</keyword>
<dbReference type="EMBL" id="JABFAA010000010">
    <property type="protein sequence ID" value="MBA0694741.1"/>
    <property type="molecule type" value="Genomic_DNA"/>
</dbReference>
<evidence type="ECO:0000313" key="1">
    <source>
        <dbReference type="EMBL" id="MBA0694741.1"/>
    </source>
</evidence>